<evidence type="ECO:0000313" key="3">
    <source>
        <dbReference type="Proteomes" id="UP000729402"/>
    </source>
</evidence>
<reference evidence="2" key="1">
    <citation type="journal article" date="2021" name="bioRxiv">
        <title>Whole Genome Assembly and Annotation of Northern Wild Rice, Zizania palustris L., Supports a Whole Genome Duplication in the Zizania Genus.</title>
        <authorList>
            <person name="Haas M."/>
            <person name="Kono T."/>
            <person name="Macchietto M."/>
            <person name="Millas R."/>
            <person name="McGilp L."/>
            <person name="Shao M."/>
            <person name="Duquette J."/>
            <person name="Hirsch C.N."/>
            <person name="Kimball J."/>
        </authorList>
    </citation>
    <scope>NUCLEOTIDE SEQUENCE</scope>
    <source>
        <tissue evidence="2">Fresh leaf tissue</tissue>
    </source>
</reference>
<evidence type="ECO:0000313" key="2">
    <source>
        <dbReference type="EMBL" id="KAG8072612.1"/>
    </source>
</evidence>
<gene>
    <name evidence="2" type="ORF">GUJ93_ZPchr0006g45841</name>
</gene>
<accession>A0A8J5SMN5</accession>
<evidence type="ECO:0000256" key="1">
    <source>
        <dbReference type="SAM" id="SignalP"/>
    </source>
</evidence>
<proteinExistence type="predicted"/>
<sequence>MHHHTSESQRRQEEMKTSQLLALFVAFAVVLVAEASSASDKNVKDCRYTRVLPVVACEQNCQAECTRRHPDGVGVCVNEFCACSYDCTSWPSSPSPPTARWPTSDQ</sequence>
<dbReference type="Proteomes" id="UP000729402">
    <property type="component" value="Unassembled WGS sequence"/>
</dbReference>
<dbReference type="AlphaFoldDB" id="A0A8J5SMN5"/>
<keyword evidence="1" id="KW-0732">Signal</keyword>
<comment type="caution">
    <text evidence="2">The sequence shown here is derived from an EMBL/GenBank/DDBJ whole genome shotgun (WGS) entry which is preliminary data.</text>
</comment>
<protein>
    <recommendedName>
        <fullName evidence="4">Knottin scorpion toxin-like domain-containing protein</fullName>
    </recommendedName>
</protein>
<name>A0A8J5SMN5_ZIZPA</name>
<reference evidence="2" key="2">
    <citation type="submission" date="2021-02" db="EMBL/GenBank/DDBJ databases">
        <authorList>
            <person name="Kimball J.A."/>
            <person name="Haas M.W."/>
            <person name="Macchietto M."/>
            <person name="Kono T."/>
            <person name="Duquette J."/>
            <person name="Shao M."/>
        </authorList>
    </citation>
    <scope>NUCLEOTIDE SEQUENCE</scope>
    <source>
        <tissue evidence="2">Fresh leaf tissue</tissue>
    </source>
</reference>
<feature type="signal peptide" evidence="1">
    <location>
        <begin position="1"/>
        <end position="35"/>
    </location>
</feature>
<feature type="chain" id="PRO_5035286005" description="Knottin scorpion toxin-like domain-containing protein" evidence="1">
    <location>
        <begin position="36"/>
        <end position="106"/>
    </location>
</feature>
<organism evidence="2 3">
    <name type="scientific">Zizania palustris</name>
    <name type="common">Northern wild rice</name>
    <dbReference type="NCBI Taxonomy" id="103762"/>
    <lineage>
        <taxon>Eukaryota</taxon>
        <taxon>Viridiplantae</taxon>
        <taxon>Streptophyta</taxon>
        <taxon>Embryophyta</taxon>
        <taxon>Tracheophyta</taxon>
        <taxon>Spermatophyta</taxon>
        <taxon>Magnoliopsida</taxon>
        <taxon>Liliopsida</taxon>
        <taxon>Poales</taxon>
        <taxon>Poaceae</taxon>
        <taxon>BOP clade</taxon>
        <taxon>Oryzoideae</taxon>
        <taxon>Oryzeae</taxon>
        <taxon>Zizaniinae</taxon>
        <taxon>Zizania</taxon>
    </lineage>
</organism>
<evidence type="ECO:0008006" key="4">
    <source>
        <dbReference type="Google" id="ProtNLM"/>
    </source>
</evidence>
<keyword evidence="3" id="KW-1185">Reference proteome</keyword>
<dbReference type="EMBL" id="JAAALK010000283">
    <property type="protein sequence ID" value="KAG8072612.1"/>
    <property type="molecule type" value="Genomic_DNA"/>
</dbReference>